<name>A0ABV7J755_9GAMM</name>
<dbReference type="NCBIfam" id="TIGR03898">
    <property type="entry name" value="lanti_MRSA_kill"/>
    <property type="match status" value="1"/>
</dbReference>
<accession>A0ABV7J755</accession>
<evidence type="ECO:0000313" key="2">
    <source>
        <dbReference type="Proteomes" id="UP001595533"/>
    </source>
</evidence>
<reference evidence="2" key="1">
    <citation type="journal article" date="2019" name="Int. J. Syst. Evol. Microbiol.">
        <title>The Global Catalogue of Microorganisms (GCM) 10K type strain sequencing project: providing services to taxonomists for standard genome sequencing and annotation.</title>
        <authorList>
            <consortium name="The Broad Institute Genomics Platform"/>
            <consortium name="The Broad Institute Genome Sequencing Center for Infectious Disease"/>
            <person name="Wu L."/>
            <person name="Ma J."/>
        </authorList>
    </citation>
    <scope>NUCLEOTIDE SEQUENCE [LARGE SCALE GENOMIC DNA]</scope>
    <source>
        <strain evidence="2">KCTC 42953</strain>
    </source>
</reference>
<keyword evidence="2" id="KW-1185">Reference proteome</keyword>
<protein>
    <submittedName>
        <fullName evidence="1">Mersacidin/lichenicidin family type 2 lantibiotic</fullName>
    </submittedName>
</protein>
<dbReference type="RefSeq" id="WP_077412202.1">
    <property type="nucleotide sequence ID" value="NZ_JBHRTS010000003.1"/>
</dbReference>
<dbReference type="Proteomes" id="UP001595533">
    <property type="component" value="Unassembled WGS sequence"/>
</dbReference>
<dbReference type="InterPro" id="IPR027635">
    <property type="entry name" value="Lantibiotic2_lead_pep_dom"/>
</dbReference>
<proteinExistence type="predicted"/>
<organism evidence="1 2">
    <name type="scientific">Marinicella sediminis</name>
    <dbReference type="NCBI Taxonomy" id="1792834"/>
    <lineage>
        <taxon>Bacteria</taxon>
        <taxon>Pseudomonadati</taxon>
        <taxon>Pseudomonadota</taxon>
        <taxon>Gammaproteobacteria</taxon>
        <taxon>Lysobacterales</taxon>
        <taxon>Marinicellaceae</taxon>
        <taxon>Marinicella</taxon>
    </lineage>
</organism>
<dbReference type="EMBL" id="JBHRTS010000003">
    <property type="protein sequence ID" value="MFC3193920.1"/>
    <property type="molecule type" value="Genomic_DNA"/>
</dbReference>
<comment type="caution">
    <text evidence="1">The sequence shown here is derived from an EMBL/GenBank/DDBJ whole genome shotgun (WGS) entry which is preliminary data.</text>
</comment>
<gene>
    <name evidence="1" type="ORF">ACFODZ_06680</name>
</gene>
<evidence type="ECO:0000313" key="1">
    <source>
        <dbReference type="EMBL" id="MFC3193920.1"/>
    </source>
</evidence>
<sequence length="65" mass="7098">MKIDLIKAWKDEAYRSTLTAEQLEAAKNPAGSINLSAEEMQNVNGGTFSSSFPDQNTSMICCVLK</sequence>